<organism evidence="3 4">
    <name type="scientific">Penicillium ucsense</name>
    <dbReference type="NCBI Taxonomy" id="2839758"/>
    <lineage>
        <taxon>Eukaryota</taxon>
        <taxon>Fungi</taxon>
        <taxon>Dikarya</taxon>
        <taxon>Ascomycota</taxon>
        <taxon>Pezizomycotina</taxon>
        <taxon>Eurotiomycetes</taxon>
        <taxon>Eurotiomycetidae</taxon>
        <taxon>Eurotiales</taxon>
        <taxon>Aspergillaceae</taxon>
        <taxon>Penicillium</taxon>
    </lineage>
</organism>
<dbReference type="Proteomes" id="UP000631181">
    <property type="component" value="Unassembled WGS sequence"/>
</dbReference>
<evidence type="ECO:0000313" key="3">
    <source>
        <dbReference type="EMBL" id="KAF7718608.1"/>
    </source>
</evidence>
<evidence type="ECO:0000256" key="1">
    <source>
        <dbReference type="SAM" id="Coils"/>
    </source>
</evidence>
<proteinExistence type="predicted"/>
<dbReference type="Pfam" id="PF17111">
    <property type="entry name" value="PigL_N"/>
    <property type="match status" value="1"/>
</dbReference>
<dbReference type="AlphaFoldDB" id="A0A8J8W863"/>
<protein>
    <recommendedName>
        <fullName evidence="2">Azaphilone pigments biosynthesis cluster protein L N-terminal domain-containing protein</fullName>
    </recommendedName>
</protein>
<keyword evidence="1" id="KW-0175">Coiled coil</keyword>
<feature type="domain" description="Azaphilone pigments biosynthesis cluster protein L N-terminal" evidence="2">
    <location>
        <begin position="1"/>
        <end position="192"/>
    </location>
</feature>
<gene>
    <name evidence="3" type="ORF">PECM_001469</name>
</gene>
<dbReference type="EMBL" id="WIWV01000013">
    <property type="protein sequence ID" value="KAF7718608.1"/>
    <property type="molecule type" value="Genomic_DNA"/>
</dbReference>
<name>A0A8J8W863_9EURO</name>
<evidence type="ECO:0000259" key="2">
    <source>
        <dbReference type="Pfam" id="PF17111"/>
    </source>
</evidence>
<evidence type="ECO:0000313" key="4">
    <source>
        <dbReference type="Proteomes" id="UP000631181"/>
    </source>
</evidence>
<keyword evidence="4" id="KW-1185">Reference proteome</keyword>
<dbReference type="InterPro" id="IPR031348">
    <property type="entry name" value="PigL_N"/>
</dbReference>
<reference evidence="3" key="1">
    <citation type="journal article" date="2020" name="Front. Microbiol.">
        <title>Gene regulatory networks of Penicillium echinulatum 2HH and Penicillium oxalicum 114-2 inferred by a computational biology approach.</title>
        <authorList>
            <person name="Lenz A.R."/>
            <person name="Galan-Vasquez E."/>
            <person name="Balbinot E."/>
            <person name="De Abreu F.P."/>
            <person name="De Oliveira N.S."/>
            <person name="Da Rosa L.O."/>
            <person name="De Avila E Silva S."/>
            <person name="Camassola M."/>
            <person name="Dillon A.J.P."/>
            <person name="Perez-Rueda E."/>
        </authorList>
    </citation>
    <scope>NUCLEOTIDE SEQUENCE</scope>
    <source>
        <strain evidence="3">S1M29</strain>
    </source>
</reference>
<accession>A0A8J8W863</accession>
<feature type="coiled-coil region" evidence="1">
    <location>
        <begin position="161"/>
        <end position="188"/>
    </location>
</feature>
<comment type="caution">
    <text evidence="3">The sequence shown here is derived from an EMBL/GenBank/DDBJ whole genome shotgun (WGS) entry which is preliminary data.</text>
</comment>
<dbReference type="OrthoDB" id="432483at2759"/>
<sequence length="281" mass="31045">MDPFSITVGALGITQFAMNSISGLRNVVNSLDEAKDVLQDVTSGLEAIQRPLSALEQLQISDEQIYTAVKEDLESTGVAEAVNKCGQTCARFSEKLEKWTRHSSATKLSLRDRLSIGLWNKENIQTLKTQVYSCQATVQFAVTSAQLIIQVRSENTSKTARRDTEKQMRSLENSIQEHIQLTQRKQAEALQRQNDLENPEDGDDDDGGAQRTLAIQEIKEQARFLEADQTASEILSQVLSKLSTPEAGTQSQTEIRISGNYNGGMVIGQSTGTVNWNGHRS</sequence>